<dbReference type="InterPro" id="IPR029058">
    <property type="entry name" value="AB_hydrolase_fold"/>
</dbReference>
<dbReference type="Gene3D" id="3.40.50.1820">
    <property type="entry name" value="alpha/beta hydrolase"/>
    <property type="match status" value="1"/>
</dbReference>
<sequence length="699" mass="77505">MKLIQSLLLSASLLFLIACGGGSSGGNDNSDLEYNPQPVPEPENPQLWDYKNISYGDEERQWLNIHLAESASPTPVYLFAHGNGGTANGMSLGQLNAIVSAGYTTVSWESIATIGADQDTAIAWDDAQLMFDWVRANAATYNLDPDYIVVGGRSRGSIVSWPLFHSGHPAIKGGYFYNALPQGTWVNTDIWSPVDNITNDSPLTYFAFGPDREDDDGHNPIYADPVLEKYEELGIETKITVTEGMWDLFYDANGQWANDAQIMEYFPTFVATLEGKSGLNLEEALALTQQMFVASYGRPATPDEQGDWAKNFQTSNDISQTLDAFGNSPEFQENYDFLSSSEQVNTLYHQIFSRDAEPAELDFYIGILEAEEASLASITKQIADDATGSDLQSLQNKVEVANYFTDTVEENNYDYTAAEFEDTQSIIASVNDHIDSLIEGKASVDNYFYAFSPSPVDAEGYNSLFMGHSFFVPIARQIPFHAEQLGLDRHTQYIEMSGGVTGTPTALWNDEGHRSNIQAVLGTGEVELLGMTFENNPALEGYVRWIDYALSQNPNTKFVIGLPWRDYPGNYFDAESYAGDGTVLEVWKSQLVTLRLLYPDNEIISMPYGFAAFKLRYMFEAGDLPGITDLIGNNPATSLFKDRKGHGHAGGLLLDLAEFIWLISIYSIDLDTYDYDAGHPINLKAVANSILIEYAEYFE</sequence>
<accession>A0YCR5</accession>
<evidence type="ECO:0000256" key="1">
    <source>
        <dbReference type="SAM" id="SignalP"/>
    </source>
</evidence>
<keyword evidence="1" id="KW-0732">Signal</keyword>
<dbReference type="eggNOG" id="ENOG50336J0">
    <property type="taxonomic scope" value="Bacteria"/>
</dbReference>
<proteinExistence type="predicted"/>
<feature type="chain" id="PRO_5002631392" description="DUF4214 domain-containing protein" evidence="1">
    <location>
        <begin position="21"/>
        <end position="699"/>
    </location>
</feature>
<dbReference type="PROSITE" id="PS51257">
    <property type="entry name" value="PROKAR_LIPOPROTEIN"/>
    <property type="match status" value="1"/>
</dbReference>
<feature type="signal peptide" evidence="1">
    <location>
        <begin position="1"/>
        <end position="20"/>
    </location>
</feature>
<dbReference type="SUPFAM" id="SSF53474">
    <property type="entry name" value="alpha/beta-Hydrolases"/>
    <property type="match status" value="1"/>
</dbReference>
<dbReference type="EMBL" id="AAVT01000003">
    <property type="protein sequence ID" value="EAW31584.1"/>
    <property type="molecule type" value="Genomic_DNA"/>
</dbReference>
<organism evidence="3 4">
    <name type="scientific">marine gamma proteobacterium HTCC2143</name>
    <dbReference type="NCBI Taxonomy" id="247633"/>
    <lineage>
        <taxon>Bacteria</taxon>
        <taxon>Pseudomonadati</taxon>
        <taxon>Pseudomonadota</taxon>
        <taxon>Gammaproteobacteria</taxon>
        <taxon>Cellvibrionales</taxon>
        <taxon>Spongiibacteraceae</taxon>
        <taxon>BD1-7 clade</taxon>
    </lineage>
</organism>
<reference evidence="3 4" key="1">
    <citation type="journal article" date="2010" name="J. Bacteriol.">
        <title>Genome sequence of the oligotrophic marine Gammaproteobacterium HTCC2143, isolated from the Oregon Coast.</title>
        <authorList>
            <person name="Oh H.M."/>
            <person name="Kang I."/>
            <person name="Ferriera S."/>
            <person name="Giovannoni S.J."/>
            <person name="Cho J.C."/>
        </authorList>
    </citation>
    <scope>NUCLEOTIDE SEQUENCE [LARGE SCALE GENOMIC DNA]</scope>
    <source>
        <strain evidence="3 4">HTCC2143</strain>
    </source>
</reference>
<dbReference type="Pfam" id="PF13946">
    <property type="entry name" value="DUF4214"/>
    <property type="match status" value="1"/>
</dbReference>
<evidence type="ECO:0000259" key="2">
    <source>
        <dbReference type="Pfam" id="PF13946"/>
    </source>
</evidence>
<dbReference type="AlphaFoldDB" id="A0YCR5"/>
<dbReference type="Proteomes" id="UP000004931">
    <property type="component" value="Unassembled WGS sequence"/>
</dbReference>
<dbReference type="InterPro" id="IPR025282">
    <property type="entry name" value="DUF4214"/>
</dbReference>
<gene>
    <name evidence="3" type="ORF">GP2143_08539</name>
</gene>
<evidence type="ECO:0000313" key="4">
    <source>
        <dbReference type="Proteomes" id="UP000004931"/>
    </source>
</evidence>
<comment type="caution">
    <text evidence="3">The sequence shown here is derived from an EMBL/GenBank/DDBJ whole genome shotgun (WGS) entry which is preliminary data.</text>
</comment>
<evidence type="ECO:0000313" key="3">
    <source>
        <dbReference type="EMBL" id="EAW31584.1"/>
    </source>
</evidence>
<keyword evidence="4" id="KW-1185">Reference proteome</keyword>
<name>A0YCR5_9GAMM</name>
<feature type="domain" description="DUF4214" evidence="2">
    <location>
        <begin position="324"/>
        <end position="373"/>
    </location>
</feature>
<protein>
    <recommendedName>
        <fullName evidence="2">DUF4214 domain-containing protein</fullName>
    </recommendedName>
</protein>
<dbReference type="STRING" id="247633.GP2143_08539"/>